<reference evidence="8" key="1">
    <citation type="submission" date="2023-05" db="EMBL/GenBank/DDBJ databases">
        <title>Mariniplasma microaerophilum sp. nov., a novel anaerobic mollicute isolated from terrestrial mud volcano, Taman Peninsula, Russia.</title>
        <authorList>
            <person name="Khomyakova M.A."/>
            <person name="Merkel A.Y."/>
            <person name="Slobodkin A.I."/>
        </authorList>
    </citation>
    <scope>NUCLEOTIDE SEQUENCE</scope>
    <source>
        <strain evidence="8">M4Ah</strain>
    </source>
</reference>
<feature type="chain" id="PRO_5043352929" evidence="6">
    <location>
        <begin position="19"/>
        <end position="381"/>
    </location>
</feature>
<evidence type="ECO:0000256" key="1">
    <source>
        <dbReference type="ARBA" id="ARBA00004236"/>
    </source>
</evidence>
<dbReference type="InterPro" id="IPR003760">
    <property type="entry name" value="PnrA-like"/>
</dbReference>
<evidence type="ECO:0000256" key="2">
    <source>
        <dbReference type="ARBA" id="ARBA00022475"/>
    </source>
</evidence>
<dbReference type="Gene3D" id="3.40.50.2300">
    <property type="match status" value="2"/>
</dbReference>
<feature type="signal peptide" evidence="6">
    <location>
        <begin position="1"/>
        <end position="18"/>
    </location>
</feature>
<dbReference type="GO" id="GO:0005886">
    <property type="term" value="C:plasma membrane"/>
    <property type="evidence" value="ECO:0007669"/>
    <property type="project" value="UniProtKB-SubCell"/>
</dbReference>
<keyword evidence="5" id="KW-0449">Lipoprotein</keyword>
<comment type="caution">
    <text evidence="8">The sequence shown here is derived from an EMBL/GenBank/DDBJ whole genome shotgun (WGS) entry which is preliminary data.</text>
</comment>
<evidence type="ECO:0000259" key="7">
    <source>
        <dbReference type="Pfam" id="PF02608"/>
    </source>
</evidence>
<feature type="domain" description="ABC transporter substrate-binding protein PnrA-like" evidence="7">
    <location>
        <begin position="28"/>
        <end position="317"/>
    </location>
</feature>
<keyword evidence="9" id="KW-1185">Reference proteome</keyword>
<sequence length="381" mass="41065">MKKILGLFLMVVAVFTLAACGPRVYQIAMITDSGDIDDRSFNQGTWEGIVDFAQENNITYKYYKPTAVTLDAYIAAIDLAVKGGAEIVVTPGFLFENSVHKAQTEYPDVKFVILDGSPHNVADWGTMETYDGEDIDFTVASNTLSIFFQEEQSGFLAGYASVREGHRTLGFMGGMAVPAVVRFGAGYVAGAYYAAEELGLTTAQMQFPANRYVYLNSFAQDDAWVTQATSWYNAGVDIIHAAAGGAGISVMTAAENTNKWMVGVDVDQSNINDKVLTSAMKGLAVAVQEALDDFFNATFNGGRSITLGAAEDAVGLPTATESWRFSNFTVAQYQVIFDAVADGDVVVPADRAAMDAFLDDLYPDFDFTAILNAIFGVPEAE</sequence>
<dbReference type="CDD" id="cd06354">
    <property type="entry name" value="PBP1_PrnA-like"/>
    <property type="match status" value="1"/>
</dbReference>
<dbReference type="PANTHER" id="PTHR34296:SF2">
    <property type="entry name" value="ABC TRANSPORTER GUANOSINE-BINDING PROTEIN NUPN"/>
    <property type="match status" value="1"/>
</dbReference>
<keyword evidence="4" id="KW-0472">Membrane</keyword>
<gene>
    <name evidence="8" type="ORF">QJ521_00130</name>
</gene>
<protein>
    <submittedName>
        <fullName evidence="8">BMP family ABC transporter substrate-binding protein</fullName>
    </submittedName>
</protein>
<evidence type="ECO:0000256" key="6">
    <source>
        <dbReference type="SAM" id="SignalP"/>
    </source>
</evidence>
<evidence type="ECO:0000256" key="5">
    <source>
        <dbReference type="ARBA" id="ARBA00023288"/>
    </source>
</evidence>
<evidence type="ECO:0000256" key="3">
    <source>
        <dbReference type="ARBA" id="ARBA00022729"/>
    </source>
</evidence>
<comment type="subcellular location">
    <subcellularLocation>
        <location evidence="1">Cell membrane</location>
    </subcellularLocation>
</comment>
<dbReference type="PANTHER" id="PTHR34296">
    <property type="entry name" value="TRANSCRIPTIONAL ACTIVATOR PROTEIN MED"/>
    <property type="match status" value="1"/>
</dbReference>
<keyword evidence="3 6" id="KW-0732">Signal</keyword>
<dbReference type="RefSeq" id="WP_282838336.1">
    <property type="nucleotide sequence ID" value="NZ_JASCXW010000001.1"/>
</dbReference>
<evidence type="ECO:0000313" key="8">
    <source>
        <dbReference type="EMBL" id="MDI6451955.1"/>
    </source>
</evidence>
<keyword evidence="2" id="KW-1003">Cell membrane</keyword>
<proteinExistence type="predicted"/>
<accession>A0AAW6U536</accession>
<dbReference type="InterPro" id="IPR050957">
    <property type="entry name" value="BMP_lipoprotein"/>
</dbReference>
<dbReference type="EMBL" id="JASCXW010000001">
    <property type="protein sequence ID" value="MDI6451955.1"/>
    <property type="molecule type" value="Genomic_DNA"/>
</dbReference>
<organism evidence="8 9">
    <name type="scientific">Peloplasma aerotolerans</name>
    <dbReference type="NCBI Taxonomy" id="3044389"/>
    <lineage>
        <taxon>Bacteria</taxon>
        <taxon>Bacillati</taxon>
        <taxon>Mycoplasmatota</taxon>
        <taxon>Mollicutes</taxon>
        <taxon>Acholeplasmatales</taxon>
        <taxon>Acholeplasmataceae</taxon>
        <taxon>Peloplasma</taxon>
    </lineage>
</organism>
<dbReference type="PROSITE" id="PS51257">
    <property type="entry name" value="PROKAR_LIPOPROTEIN"/>
    <property type="match status" value="1"/>
</dbReference>
<dbReference type="Pfam" id="PF02608">
    <property type="entry name" value="Bmp"/>
    <property type="match status" value="1"/>
</dbReference>
<evidence type="ECO:0000256" key="4">
    <source>
        <dbReference type="ARBA" id="ARBA00023136"/>
    </source>
</evidence>
<dbReference type="Proteomes" id="UP001431532">
    <property type="component" value="Unassembled WGS sequence"/>
</dbReference>
<dbReference type="AlphaFoldDB" id="A0AAW6U536"/>
<evidence type="ECO:0000313" key="9">
    <source>
        <dbReference type="Proteomes" id="UP001431532"/>
    </source>
</evidence>
<name>A0AAW6U536_9MOLU</name>